<dbReference type="Proteomes" id="UP000050463">
    <property type="component" value="Unassembled WGS sequence"/>
</dbReference>
<dbReference type="InterPro" id="IPR036390">
    <property type="entry name" value="WH_DNA-bd_sf"/>
</dbReference>
<keyword evidence="2" id="KW-0805">Transcription regulation</keyword>
<dbReference type="PANTHER" id="PTHR30118:SF6">
    <property type="entry name" value="HTH-TYPE TRANSCRIPTIONAL REGULATOR LEUO"/>
    <property type="match status" value="1"/>
</dbReference>
<dbReference type="InterPro" id="IPR005119">
    <property type="entry name" value="LysR_subst-bd"/>
</dbReference>
<dbReference type="GO" id="GO:0003677">
    <property type="term" value="F:DNA binding"/>
    <property type="evidence" value="ECO:0007669"/>
    <property type="project" value="UniProtKB-KW"/>
</dbReference>
<protein>
    <submittedName>
        <fullName evidence="6">LysR family transcriptional regulator</fullName>
    </submittedName>
</protein>
<organism evidence="6 7">
    <name type="scientific">Vibrio splendidus</name>
    <dbReference type="NCBI Taxonomy" id="29497"/>
    <lineage>
        <taxon>Bacteria</taxon>
        <taxon>Pseudomonadati</taxon>
        <taxon>Pseudomonadota</taxon>
        <taxon>Gammaproteobacteria</taxon>
        <taxon>Vibrionales</taxon>
        <taxon>Vibrionaceae</taxon>
        <taxon>Vibrio</taxon>
    </lineage>
</organism>
<evidence type="ECO:0000313" key="6">
    <source>
        <dbReference type="EMBL" id="KPL96256.1"/>
    </source>
</evidence>
<dbReference type="AlphaFoldDB" id="A0A837P3X9"/>
<evidence type="ECO:0000259" key="5">
    <source>
        <dbReference type="PROSITE" id="PS50931"/>
    </source>
</evidence>
<gene>
    <name evidence="6" type="ORF">AN168_02800</name>
</gene>
<dbReference type="PROSITE" id="PS50931">
    <property type="entry name" value="HTH_LYSR"/>
    <property type="match status" value="1"/>
</dbReference>
<evidence type="ECO:0000256" key="4">
    <source>
        <dbReference type="ARBA" id="ARBA00023163"/>
    </source>
</evidence>
<dbReference type="RefSeq" id="WP_054545935.1">
    <property type="nucleotide sequence ID" value="NZ_LIZK01000001.1"/>
</dbReference>
<comment type="similarity">
    <text evidence="1">Belongs to the LysR transcriptional regulatory family.</text>
</comment>
<accession>A0A837P3X9</accession>
<reference evidence="6 7" key="1">
    <citation type="submission" date="2015-08" db="EMBL/GenBank/DDBJ databases">
        <title>Draft Genome Sequence of Vibrio splendidus UCD-SED7.</title>
        <authorList>
            <person name="Lee R.D."/>
            <person name="Lang J.M."/>
            <person name="Coil D.A."/>
            <person name="Jospin G."/>
            <person name="Eisen J.A."/>
        </authorList>
    </citation>
    <scope>NUCLEOTIDE SEQUENCE [LARGE SCALE GENOMIC DNA]</scope>
    <source>
        <strain evidence="6 7">UCD-SED7</strain>
    </source>
</reference>
<dbReference type="GO" id="GO:0003700">
    <property type="term" value="F:DNA-binding transcription factor activity"/>
    <property type="evidence" value="ECO:0007669"/>
    <property type="project" value="InterPro"/>
</dbReference>
<evidence type="ECO:0000256" key="2">
    <source>
        <dbReference type="ARBA" id="ARBA00023015"/>
    </source>
</evidence>
<proteinExistence type="inferred from homology"/>
<evidence type="ECO:0000313" key="7">
    <source>
        <dbReference type="Proteomes" id="UP000050463"/>
    </source>
</evidence>
<feature type="domain" description="HTH lysR-type" evidence="5">
    <location>
        <begin position="1"/>
        <end position="61"/>
    </location>
</feature>
<dbReference type="EMBL" id="LIZK01000001">
    <property type="protein sequence ID" value="KPL96256.1"/>
    <property type="molecule type" value="Genomic_DNA"/>
</dbReference>
<dbReference type="InterPro" id="IPR050389">
    <property type="entry name" value="LysR-type_TF"/>
</dbReference>
<sequence length="308" mass="34933">MKYSDFNLIPTFVAIMEERSFSGAAKRLGVSQSAISQSATRLKTLFDDPLFLRESHGITPTKLALSIYPTLATAIEEIKLTTPYYRAFDPKSCDREFVVSALSVFGLSILPVASKIIGQAAPLASVKAEAHVHQSDTTNMLRHKFDITLDVNYGQYPQLCSEVIMQNQLNVICREDHPRLTGPSISATEFLNERHVTHTVPGQQKSYLLDKGLEAEELLRQRDIAWHSNSITEMLPIIEQNDYVGIFPSILLEKHFSHFNLKTLKCDFLPDWLSISMFWHASRNNDPSHQWLRSVFSETSKQLSLKYS</sequence>
<comment type="caution">
    <text evidence="6">The sequence shown here is derived from an EMBL/GenBank/DDBJ whole genome shotgun (WGS) entry which is preliminary data.</text>
</comment>
<dbReference type="Gene3D" id="1.10.10.10">
    <property type="entry name" value="Winged helix-like DNA-binding domain superfamily/Winged helix DNA-binding domain"/>
    <property type="match status" value="1"/>
</dbReference>
<name>A0A837P3X9_VIBSP</name>
<evidence type="ECO:0000256" key="1">
    <source>
        <dbReference type="ARBA" id="ARBA00009437"/>
    </source>
</evidence>
<dbReference type="SUPFAM" id="SSF53850">
    <property type="entry name" value="Periplasmic binding protein-like II"/>
    <property type="match status" value="1"/>
</dbReference>
<dbReference type="Gene3D" id="3.40.190.10">
    <property type="entry name" value="Periplasmic binding protein-like II"/>
    <property type="match status" value="2"/>
</dbReference>
<dbReference type="PRINTS" id="PR00039">
    <property type="entry name" value="HTHLYSR"/>
</dbReference>
<dbReference type="SUPFAM" id="SSF46785">
    <property type="entry name" value="Winged helix' DNA-binding domain"/>
    <property type="match status" value="1"/>
</dbReference>
<dbReference type="Pfam" id="PF03466">
    <property type="entry name" value="LysR_substrate"/>
    <property type="match status" value="1"/>
</dbReference>
<keyword evidence="3" id="KW-0238">DNA-binding</keyword>
<dbReference type="InterPro" id="IPR000847">
    <property type="entry name" value="LysR_HTH_N"/>
</dbReference>
<evidence type="ECO:0000256" key="3">
    <source>
        <dbReference type="ARBA" id="ARBA00023125"/>
    </source>
</evidence>
<keyword evidence="4" id="KW-0804">Transcription</keyword>
<dbReference type="InterPro" id="IPR036388">
    <property type="entry name" value="WH-like_DNA-bd_sf"/>
</dbReference>
<dbReference type="Pfam" id="PF00126">
    <property type="entry name" value="HTH_1"/>
    <property type="match status" value="1"/>
</dbReference>
<dbReference type="PANTHER" id="PTHR30118">
    <property type="entry name" value="HTH-TYPE TRANSCRIPTIONAL REGULATOR LEUO-RELATED"/>
    <property type="match status" value="1"/>
</dbReference>